<sequence length="99" mass="10993">MQKQVSSLKTPSELFDPELPTAKELMAAICCVATQYALKPSQELAILASDLANKLTAPEYADSKLIEDIAERLVQQWARIVSEYGAEDSWLLASHRTLQ</sequence>
<dbReference type="RefSeq" id="WP_135278744.1">
    <property type="nucleotide sequence ID" value="NZ_PQVH01000014.1"/>
</dbReference>
<keyword evidence="2" id="KW-1185">Reference proteome</keyword>
<evidence type="ECO:0000313" key="1">
    <source>
        <dbReference type="EMBL" id="TFW70099.1"/>
    </source>
</evidence>
<evidence type="ECO:0000313" key="2">
    <source>
        <dbReference type="Proteomes" id="UP000297706"/>
    </source>
</evidence>
<dbReference type="AlphaFoldDB" id="A0A4Y9VN79"/>
<dbReference type="OrthoDB" id="8536607at2"/>
<accession>A0A4Y9VN79</accession>
<name>A0A4Y9VN79_9PROT</name>
<gene>
    <name evidence="1" type="ORF">C3Y98_11590</name>
</gene>
<reference evidence="1 2" key="1">
    <citation type="submission" date="2018-02" db="EMBL/GenBank/DDBJ databases">
        <title>A novel lanthanide dependent methylotroph, Methylotenera sp. La3113.</title>
        <authorList>
            <person name="Lv H."/>
            <person name="Tani A."/>
        </authorList>
    </citation>
    <scope>NUCLEOTIDE SEQUENCE [LARGE SCALE GENOMIC DNA]</scope>
    <source>
        <strain evidence="1 2">La3113</strain>
    </source>
</reference>
<comment type="caution">
    <text evidence="1">The sequence shown here is derived from an EMBL/GenBank/DDBJ whole genome shotgun (WGS) entry which is preliminary data.</text>
</comment>
<protein>
    <submittedName>
        <fullName evidence="1">Uncharacterized protein</fullName>
    </submittedName>
</protein>
<dbReference type="Proteomes" id="UP000297706">
    <property type="component" value="Unassembled WGS sequence"/>
</dbReference>
<organism evidence="1 2">
    <name type="scientific">Methylotenera oryzisoli</name>
    <dbReference type="NCBI Taxonomy" id="2080758"/>
    <lineage>
        <taxon>Bacteria</taxon>
        <taxon>Pseudomonadati</taxon>
        <taxon>Pseudomonadota</taxon>
        <taxon>Betaproteobacteria</taxon>
        <taxon>Nitrosomonadales</taxon>
        <taxon>Methylophilaceae</taxon>
        <taxon>Methylotenera</taxon>
    </lineage>
</organism>
<proteinExistence type="predicted"/>
<dbReference type="EMBL" id="PQVH01000014">
    <property type="protein sequence ID" value="TFW70099.1"/>
    <property type="molecule type" value="Genomic_DNA"/>
</dbReference>